<comment type="caution">
    <text evidence="6">The sequence shown here is derived from an EMBL/GenBank/DDBJ whole genome shotgun (WGS) entry which is preliminary data.</text>
</comment>
<dbReference type="OrthoDB" id="1882472at2759"/>
<dbReference type="Pfam" id="PF02365">
    <property type="entry name" value="NAM"/>
    <property type="match status" value="1"/>
</dbReference>
<dbReference type="PANTHER" id="PTHR31744:SF210">
    <property type="entry name" value="NAC DOMAIN-CONTAINING PROTEIN 86-LIKE"/>
    <property type="match status" value="1"/>
</dbReference>
<evidence type="ECO:0000313" key="6">
    <source>
        <dbReference type="EMBL" id="PRQ24649.1"/>
    </source>
</evidence>
<dbReference type="EMBL" id="PDCK01000044">
    <property type="protein sequence ID" value="PRQ24649.1"/>
    <property type="molecule type" value="Genomic_DNA"/>
</dbReference>
<dbReference type="GO" id="GO:0003677">
    <property type="term" value="F:DNA binding"/>
    <property type="evidence" value="ECO:0007669"/>
    <property type="project" value="UniProtKB-KW"/>
</dbReference>
<dbReference type="Gene3D" id="2.170.150.80">
    <property type="entry name" value="NAC domain"/>
    <property type="match status" value="1"/>
</dbReference>
<dbReference type="PANTHER" id="PTHR31744">
    <property type="entry name" value="PROTEIN CUP-SHAPED COTYLEDON 2-RELATED"/>
    <property type="match status" value="1"/>
</dbReference>
<dbReference type="Gramene" id="PRQ24649">
    <property type="protein sequence ID" value="PRQ24649"/>
    <property type="gene ID" value="RchiOBHm_Chr6g0274751"/>
</dbReference>
<dbReference type="AlphaFoldDB" id="A0A2P6PRT4"/>
<dbReference type="InterPro" id="IPR036093">
    <property type="entry name" value="NAC_dom_sf"/>
</dbReference>
<evidence type="ECO:0000313" key="7">
    <source>
        <dbReference type="Proteomes" id="UP000238479"/>
    </source>
</evidence>
<keyword evidence="1" id="KW-0805">Transcription regulation</keyword>
<keyword evidence="7" id="KW-1185">Reference proteome</keyword>
<keyword evidence="3" id="KW-0804">Transcription</keyword>
<protein>
    <submittedName>
        <fullName evidence="6">Putative transcription factor NAM family</fullName>
    </submittedName>
</protein>
<feature type="domain" description="NAC" evidence="5">
    <location>
        <begin position="6"/>
        <end position="151"/>
    </location>
</feature>
<name>A0A2P6PRT4_ROSCH</name>
<sequence>MGRASFPSGFRFSPTDVELVKYYLKRKVMGKRLHVKVIAEVDIYKYAPWDLPDKSCWRFGDLKWYFFSPIEKKYATGARVNRATEAGYWKMSGKDRSVNYNGELVGWIKTLVFYTGRPSRGERTDWVLHEYRLEDKGVPQESYVLCVLFQKEGQGPKNGAQYGAPFKEEDWTDDEVEICLDTVPHANRPEPDLVLPRGYNSSSLTSTDCPDGMCIGPSSESCISDVVPPSCNIFHSVPSNSVTTEKQSVSANADILSMLDCFVEESTFLINGNDKSKKLDSLIHSGNTSTTQKLDILNPRNANATEGRDNIPHSGNANATDHFNRSDIYRDLADLGNLGRVEDGHNLSSMHGSLYTMDEIFELVDLDKPLNCDTSIYNLPSS</sequence>
<evidence type="ECO:0000256" key="4">
    <source>
        <dbReference type="ARBA" id="ARBA00023242"/>
    </source>
</evidence>
<keyword evidence="2" id="KW-0238">DNA-binding</keyword>
<evidence type="ECO:0000256" key="2">
    <source>
        <dbReference type="ARBA" id="ARBA00023125"/>
    </source>
</evidence>
<proteinExistence type="predicted"/>
<dbReference type="PROSITE" id="PS51005">
    <property type="entry name" value="NAC"/>
    <property type="match status" value="1"/>
</dbReference>
<evidence type="ECO:0000256" key="1">
    <source>
        <dbReference type="ARBA" id="ARBA00023015"/>
    </source>
</evidence>
<evidence type="ECO:0000256" key="3">
    <source>
        <dbReference type="ARBA" id="ARBA00023163"/>
    </source>
</evidence>
<dbReference type="GO" id="GO:0006355">
    <property type="term" value="P:regulation of DNA-templated transcription"/>
    <property type="evidence" value="ECO:0007669"/>
    <property type="project" value="InterPro"/>
</dbReference>
<gene>
    <name evidence="6" type="ORF">RchiOBHm_Chr6g0274751</name>
</gene>
<keyword evidence="4" id="KW-0539">Nucleus</keyword>
<dbReference type="InterPro" id="IPR003441">
    <property type="entry name" value="NAC-dom"/>
</dbReference>
<dbReference type="OMA" id="QYARPFN"/>
<reference evidence="6 7" key="1">
    <citation type="journal article" date="2018" name="Nat. Genet.">
        <title>The Rosa genome provides new insights in the design of modern roses.</title>
        <authorList>
            <person name="Bendahmane M."/>
        </authorList>
    </citation>
    <scope>NUCLEOTIDE SEQUENCE [LARGE SCALE GENOMIC DNA]</scope>
    <source>
        <strain evidence="7">cv. Old Blush</strain>
    </source>
</reference>
<dbReference type="STRING" id="74649.A0A2P6PRT4"/>
<dbReference type="Proteomes" id="UP000238479">
    <property type="component" value="Chromosome 6"/>
</dbReference>
<evidence type="ECO:0000259" key="5">
    <source>
        <dbReference type="PROSITE" id="PS51005"/>
    </source>
</evidence>
<organism evidence="6 7">
    <name type="scientific">Rosa chinensis</name>
    <name type="common">China rose</name>
    <dbReference type="NCBI Taxonomy" id="74649"/>
    <lineage>
        <taxon>Eukaryota</taxon>
        <taxon>Viridiplantae</taxon>
        <taxon>Streptophyta</taxon>
        <taxon>Embryophyta</taxon>
        <taxon>Tracheophyta</taxon>
        <taxon>Spermatophyta</taxon>
        <taxon>Magnoliopsida</taxon>
        <taxon>eudicotyledons</taxon>
        <taxon>Gunneridae</taxon>
        <taxon>Pentapetalae</taxon>
        <taxon>rosids</taxon>
        <taxon>fabids</taxon>
        <taxon>Rosales</taxon>
        <taxon>Rosaceae</taxon>
        <taxon>Rosoideae</taxon>
        <taxon>Rosoideae incertae sedis</taxon>
        <taxon>Rosa</taxon>
    </lineage>
</organism>
<accession>A0A2P6PRT4</accession>
<dbReference type="SUPFAM" id="SSF101941">
    <property type="entry name" value="NAC domain"/>
    <property type="match status" value="1"/>
</dbReference>